<gene>
    <name evidence="1" type="ORF">ACFQMH_37605</name>
</gene>
<dbReference type="Proteomes" id="UP001596409">
    <property type="component" value="Unassembled WGS sequence"/>
</dbReference>
<evidence type="ECO:0000313" key="1">
    <source>
        <dbReference type="EMBL" id="MFC7017306.1"/>
    </source>
</evidence>
<dbReference type="SUPFAM" id="SSF51338">
    <property type="entry name" value="Composite domain of metallo-dependent hydrolases"/>
    <property type="match status" value="1"/>
</dbReference>
<dbReference type="Gene3D" id="2.30.40.10">
    <property type="entry name" value="Urease, subunit C, domain 1"/>
    <property type="match status" value="1"/>
</dbReference>
<reference evidence="2" key="1">
    <citation type="journal article" date="2019" name="Int. J. Syst. Evol. Microbiol.">
        <title>The Global Catalogue of Microorganisms (GCM) 10K type strain sequencing project: providing services to taxonomists for standard genome sequencing and annotation.</title>
        <authorList>
            <consortium name="The Broad Institute Genomics Platform"/>
            <consortium name="The Broad Institute Genome Sequencing Center for Infectious Disease"/>
            <person name="Wu L."/>
            <person name="Ma J."/>
        </authorList>
    </citation>
    <scope>NUCLEOTIDE SEQUENCE [LARGE SCALE GENOMIC DNA]</scope>
    <source>
        <strain evidence="2">JCM 4855</strain>
    </source>
</reference>
<keyword evidence="2" id="KW-1185">Reference proteome</keyword>
<dbReference type="InterPro" id="IPR011059">
    <property type="entry name" value="Metal-dep_hydrolase_composite"/>
</dbReference>
<name>A0ABW2EB15_9ACTN</name>
<sequence>MPVGGLIPHATDEAADLVVRNAKIQTGDPRLPQAEAVALHGGDIAAVGGDKDVVGGAHLHVVRGGLNSVPDLRRNGVRSLRQGLAMRRDQAAQTPKGQGAGAGRLVGQVVHRASAAHLCLHFLAS</sequence>
<comment type="caution">
    <text evidence="1">The sequence shown here is derived from an EMBL/GenBank/DDBJ whole genome shotgun (WGS) entry which is preliminary data.</text>
</comment>
<dbReference type="EMBL" id="JBHSYM010000096">
    <property type="protein sequence ID" value="MFC7017306.1"/>
    <property type="molecule type" value="Genomic_DNA"/>
</dbReference>
<protein>
    <submittedName>
        <fullName evidence="1">Uncharacterized protein</fullName>
    </submittedName>
</protein>
<proteinExistence type="predicted"/>
<evidence type="ECO:0000313" key="2">
    <source>
        <dbReference type="Proteomes" id="UP001596409"/>
    </source>
</evidence>
<accession>A0ABW2EB15</accession>
<dbReference type="RefSeq" id="WP_308434746.1">
    <property type="nucleotide sequence ID" value="NZ_BMWA01000052.1"/>
</dbReference>
<organism evidence="1 2">
    <name type="scientific">Streptomyces viridiviolaceus</name>
    <dbReference type="NCBI Taxonomy" id="68282"/>
    <lineage>
        <taxon>Bacteria</taxon>
        <taxon>Bacillati</taxon>
        <taxon>Actinomycetota</taxon>
        <taxon>Actinomycetes</taxon>
        <taxon>Kitasatosporales</taxon>
        <taxon>Streptomycetaceae</taxon>
        <taxon>Streptomyces</taxon>
    </lineage>
</organism>